<dbReference type="AlphaFoldDB" id="A0A402AD22"/>
<comment type="caution">
    <text evidence="1">The sequence shown here is derived from an EMBL/GenBank/DDBJ whole genome shotgun (WGS) entry which is preliminary data.</text>
</comment>
<protein>
    <submittedName>
        <fullName evidence="1">Uncharacterized protein</fullName>
    </submittedName>
</protein>
<sequence length="354" mass="41084">MFSINLVVEMIRLSYERSCPFLTIKPLYDKKKMPVDLARYVKQFWGSERKNKATAQGLVSKDDLLIIAKKFDPHINEETLRRLLSELIQIGVFWSLEIDVNGAVCEKLVLAPLGLALWKNIDGGAIFNQVDVSFQHFQQILTKDKLFEILEYEKIAWIDLHHPRLSSSSGSISPQLVCLGLYLLLNGAITQNCSLHLVRTTNKNFQWHETLVKGLNTIAQTLFEVDDLFKEHSLKDDLQRRSGLINKVGSSFKWLKPKRGQKTEYYWWEIGNYKQNQDVLNYIVRTLISAIPVGDKYQPINDRLQVLIKYFCDRVGYTLPFFEMSQLFPLQPDQDYSNVLQFSIENTLRQITET</sequence>
<dbReference type="Proteomes" id="UP000287188">
    <property type="component" value="Unassembled WGS sequence"/>
</dbReference>
<evidence type="ECO:0000313" key="2">
    <source>
        <dbReference type="Proteomes" id="UP000287188"/>
    </source>
</evidence>
<evidence type="ECO:0000313" key="1">
    <source>
        <dbReference type="EMBL" id="GCE16983.1"/>
    </source>
</evidence>
<dbReference type="EMBL" id="BIFS01000001">
    <property type="protein sequence ID" value="GCE16983.1"/>
    <property type="molecule type" value="Genomic_DNA"/>
</dbReference>
<reference evidence="2" key="1">
    <citation type="submission" date="2018-12" db="EMBL/GenBank/DDBJ databases">
        <title>Tengunoibacter tsumagoiensis gen. nov., sp. nov., Dictyobacter kobayashii sp. nov., D. alpinus sp. nov., and D. joshuensis sp. nov. and description of Dictyobacteraceae fam. nov. within the order Ktedonobacterales isolated from Tengu-no-mugimeshi.</title>
        <authorList>
            <person name="Wang C.M."/>
            <person name="Zheng Y."/>
            <person name="Sakai Y."/>
            <person name="Toyoda A."/>
            <person name="Minakuchi Y."/>
            <person name="Abe K."/>
            <person name="Yokota A."/>
            <person name="Yabe S."/>
        </authorList>
    </citation>
    <scope>NUCLEOTIDE SEQUENCE [LARGE SCALE GENOMIC DNA]</scope>
    <source>
        <strain evidence="2">Uno11</strain>
    </source>
</reference>
<organism evidence="1 2">
    <name type="scientific">Dictyobacter kobayashii</name>
    <dbReference type="NCBI Taxonomy" id="2014872"/>
    <lineage>
        <taxon>Bacteria</taxon>
        <taxon>Bacillati</taxon>
        <taxon>Chloroflexota</taxon>
        <taxon>Ktedonobacteria</taxon>
        <taxon>Ktedonobacterales</taxon>
        <taxon>Dictyobacteraceae</taxon>
        <taxon>Dictyobacter</taxon>
    </lineage>
</organism>
<name>A0A402AD22_9CHLR</name>
<dbReference type="RefSeq" id="WP_126548757.1">
    <property type="nucleotide sequence ID" value="NZ_BIFS01000001.1"/>
</dbReference>
<keyword evidence="2" id="KW-1185">Reference proteome</keyword>
<proteinExistence type="predicted"/>
<accession>A0A402AD22</accession>
<gene>
    <name evidence="1" type="ORF">KDK_07830</name>
</gene>